<evidence type="ECO:0000313" key="9">
    <source>
        <dbReference type="EMBL" id="VAX23873.1"/>
    </source>
</evidence>
<dbReference type="InterPro" id="IPR015414">
    <property type="entry name" value="TMEM64"/>
</dbReference>
<feature type="transmembrane region" description="Helical" evidence="6">
    <location>
        <begin position="65"/>
        <end position="88"/>
    </location>
</feature>
<sequence>GAALAFLVARYMASGWVERKVGGKLKKLYDGVEEEGWRFVAFTRLVPVFPFNLLNYALGLTRIKFSHYVISTFIFMAPGGIAYTYLGYAGKEALAGGEGLIQKGLMALGLLALAAFLPRFITRMRKESDTDASQACDLPGNEKIETRLTQKERKRIEKSIFQKYTKVATSPEGLFKYPTGLAGLETLEYNRDLVRALPDIVAASYCGVGNPFSLGSIGKGAWVLDIGCGAGVDTVLAAMIVGPDGKAAGVDMSAEMLARARENADETGLGNVTFKKVSAEELPFADGVFDVVISNSVFNLVVDKYKALKEVFRTLKPGGRLMMADQTLIGAMPRETAVMVKNWGR</sequence>
<dbReference type="InterPro" id="IPR029063">
    <property type="entry name" value="SAM-dependent_MTases_sf"/>
</dbReference>
<comment type="subcellular location">
    <subcellularLocation>
        <location evidence="1">Cell membrane</location>
        <topology evidence="1">Multi-pass membrane protein</topology>
    </subcellularLocation>
</comment>
<dbReference type="GO" id="GO:0005886">
    <property type="term" value="C:plasma membrane"/>
    <property type="evidence" value="ECO:0007669"/>
    <property type="project" value="UniProtKB-SubCell"/>
</dbReference>
<gene>
    <name evidence="9" type="ORF">MNBD_NITROSPINAE02-1755</name>
</gene>
<evidence type="ECO:0000256" key="2">
    <source>
        <dbReference type="ARBA" id="ARBA00022475"/>
    </source>
</evidence>
<dbReference type="Pfam" id="PF13847">
    <property type="entry name" value="Methyltransf_31"/>
    <property type="match status" value="1"/>
</dbReference>
<dbReference type="AlphaFoldDB" id="A0A3B1CGJ6"/>
<protein>
    <submittedName>
        <fullName evidence="9">DedA family protein, putative</fullName>
    </submittedName>
</protein>
<dbReference type="InterPro" id="IPR032816">
    <property type="entry name" value="VTT_dom"/>
</dbReference>
<name>A0A3B1CGJ6_9ZZZZ</name>
<feature type="domain" description="Methyltransferase" evidence="8">
    <location>
        <begin position="219"/>
        <end position="327"/>
    </location>
</feature>
<dbReference type="SUPFAM" id="SSF53335">
    <property type="entry name" value="S-adenosyl-L-methionine-dependent methyltransferases"/>
    <property type="match status" value="1"/>
</dbReference>
<dbReference type="Gene3D" id="3.40.50.150">
    <property type="entry name" value="Vaccinia Virus protein VP39"/>
    <property type="match status" value="1"/>
</dbReference>
<feature type="transmembrane region" description="Helical" evidence="6">
    <location>
        <begin position="39"/>
        <end position="58"/>
    </location>
</feature>
<evidence type="ECO:0000256" key="1">
    <source>
        <dbReference type="ARBA" id="ARBA00004651"/>
    </source>
</evidence>
<evidence type="ECO:0000256" key="4">
    <source>
        <dbReference type="ARBA" id="ARBA00022989"/>
    </source>
</evidence>
<feature type="non-terminal residue" evidence="9">
    <location>
        <position position="1"/>
    </location>
</feature>
<evidence type="ECO:0000256" key="5">
    <source>
        <dbReference type="ARBA" id="ARBA00023136"/>
    </source>
</evidence>
<reference evidence="9" key="1">
    <citation type="submission" date="2018-06" db="EMBL/GenBank/DDBJ databases">
        <authorList>
            <person name="Zhirakovskaya E."/>
        </authorList>
    </citation>
    <scope>NUCLEOTIDE SEQUENCE</scope>
</reference>
<evidence type="ECO:0000259" key="8">
    <source>
        <dbReference type="Pfam" id="PF13847"/>
    </source>
</evidence>
<dbReference type="InterPro" id="IPR025714">
    <property type="entry name" value="Methyltranfer_dom"/>
</dbReference>
<evidence type="ECO:0000259" key="7">
    <source>
        <dbReference type="Pfam" id="PF09335"/>
    </source>
</evidence>
<keyword evidence="4 6" id="KW-1133">Transmembrane helix</keyword>
<dbReference type="PANTHER" id="PTHR12677:SF59">
    <property type="entry name" value="GOLGI APPARATUS MEMBRANE PROTEIN TVP38-RELATED"/>
    <property type="match status" value="1"/>
</dbReference>
<proteinExistence type="predicted"/>
<evidence type="ECO:0000256" key="6">
    <source>
        <dbReference type="SAM" id="Phobius"/>
    </source>
</evidence>
<organism evidence="9">
    <name type="scientific">hydrothermal vent metagenome</name>
    <dbReference type="NCBI Taxonomy" id="652676"/>
    <lineage>
        <taxon>unclassified sequences</taxon>
        <taxon>metagenomes</taxon>
        <taxon>ecological metagenomes</taxon>
    </lineage>
</organism>
<keyword evidence="2" id="KW-1003">Cell membrane</keyword>
<dbReference type="PANTHER" id="PTHR12677">
    <property type="entry name" value="GOLGI APPARATUS MEMBRANE PROTEIN TVP38-RELATED"/>
    <property type="match status" value="1"/>
</dbReference>
<dbReference type="Pfam" id="PF09335">
    <property type="entry name" value="VTT_dom"/>
    <property type="match status" value="1"/>
</dbReference>
<keyword evidence="5 6" id="KW-0472">Membrane</keyword>
<accession>A0A3B1CGJ6</accession>
<keyword evidence="3 6" id="KW-0812">Transmembrane</keyword>
<dbReference type="CDD" id="cd02440">
    <property type="entry name" value="AdoMet_MTases"/>
    <property type="match status" value="1"/>
</dbReference>
<feature type="domain" description="VTT" evidence="7">
    <location>
        <begin position="1"/>
        <end position="88"/>
    </location>
</feature>
<dbReference type="EMBL" id="UOGE01000090">
    <property type="protein sequence ID" value="VAX23873.1"/>
    <property type="molecule type" value="Genomic_DNA"/>
</dbReference>
<feature type="transmembrane region" description="Helical" evidence="6">
    <location>
        <begin position="100"/>
        <end position="117"/>
    </location>
</feature>
<evidence type="ECO:0000256" key="3">
    <source>
        <dbReference type="ARBA" id="ARBA00022692"/>
    </source>
</evidence>